<evidence type="ECO:0000313" key="2">
    <source>
        <dbReference type="EMBL" id="CAI8594932.1"/>
    </source>
</evidence>
<protein>
    <recommendedName>
        <fullName evidence="1">25S rRNA (uridine-N(3))-methyltransferase BMT5-like domain-containing protein</fullName>
    </recommendedName>
</protein>
<dbReference type="InterPro" id="IPR029063">
    <property type="entry name" value="SAM-dependent_MTases_sf"/>
</dbReference>
<reference evidence="2 3" key="1">
    <citation type="submission" date="2023-01" db="EMBL/GenBank/DDBJ databases">
        <authorList>
            <person name="Kreplak J."/>
        </authorList>
    </citation>
    <scope>NUCLEOTIDE SEQUENCE [LARGE SCALE GENOMIC DNA]</scope>
</reference>
<dbReference type="InterPro" id="IPR019446">
    <property type="entry name" value="BMT5-like"/>
</dbReference>
<dbReference type="PANTHER" id="PTHR11538:SF89">
    <property type="entry name" value="PROTEIN, PUTATIVE (DUF2431)-RELATED"/>
    <property type="match status" value="1"/>
</dbReference>
<proteinExistence type="predicted"/>
<dbReference type="Proteomes" id="UP001157006">
    <property type="component" value="Chromosome 1S"/>
</dbReference>
<dbReference type="EMBL" id="OX451735">
    <property type="protein sequence ID" value="CAI8594932.1"/>
    <property type="molecule type" value="Genomic_DNA"/>
</dbReference>
<dbReference type="PANTHER" id="PTHR11538">
    <property type="entry name" value="PHENYLALANYL-TRNA SYNTHETASE"/>
    <property type="match status" value="1"/>
</dbReference>
<feature type="domain" description="25S rRNA (uridine-N(3))-methyltransferase BMT5-like" evidence="1">
    <location>
        <begin position="16"/>
        <end position="182"/>
    </location>
</feature>
<evidence type="ECO:0000313" key="3">
    <source>
        <dbReference type="Proteomes" id="UP001157006"/>
    </source>
</evidence>
<evidence type="ECO:0000259" key="1">
    <source>
        <dbReference type="Pfam" id="PF10354"/>
    </source>
</evidence>
<name>A0AAV0ZG93_VICFA</name>
<dbReference type="Pfam" id="PF10354">
    <property type="entry name" value="BMT5-like"/>
    <property type="match status" value="1"/>
</dbReference>
<keyword evidence="3" id="KW-1185">Reference proteome</keyword>
<dbReference type="SUPFAM" id="SSF53335">
    <property type="entry name" value="S-adenosyl-L-methionine-dependent methyltransferases"/>
    <property type="match status" value="1"/>
</dbReference>
<organism evidence="2 3">
    <name type="scientific">Vicia faba</name>
    <name type="common">Broad bean</name>
    <name type="synonym">Faba vulgaris</name>
    <dbReference type="NCBI Taxonomy" id="3906"/>
    <lineage>
        <taxon>Eukaryota</taxon>
        <taxon>Viridiplantae</taxon>
        <taxon>Streptophyta</taxon>
        <taxon>Embryophyta</taxon>
        <taxon>Tracheophyta</taxon>
        <taxon>Spermatophyta</taxon>
        <taxon>Magnoliopsida</taxon>
        <taxon>eudicotyledons</taxon>
        <taxon>Gunneridae</taxon>
        <taxon>Pentapetalae</taxon>
        <taxon>rosids</taxon>
        <taxon>fabids</taxon>
        <taxon>Fabales</taxon>
        <taxon>Fabaceae</taxon>
        <taxon>Papilionoideae</taxon>
        <taxon>50 kb inversion clade</taxon>
        <taxon>NPAAA clade</taxon>
        <taxon>Hologalegina</taxon>
        <taxon>IRL clade</taxon>
        <taxon>Fabeae</taxon>
        <taxon>Vicia</taxon>
    </lineage>
</organism>
<gene>
    <name evidence="2" type="ORF">VFH_I166160</name>
</gene>
<accession>A0AAV0ZG93</accession>
<sequence length="211" mass="24355">MEEKIIKHYSSFHNILLVGEGDFSFSLSLARAFGSAINMVATSLEDRASLAMKYTSAIRNLNELESLGCTILHEVDVYNINQHDYFKQHIFFDRIIFNFPHSGNFRHETQHWVIEEHKKLVSGFLGNAKYLLNVGGEIHITHKTAHPFSKWNIKNLAENERLSFVEEVSFSKYFYPGYQNKRGAGFKCNKSFPVGTCSTFKFSCLYYNFVP</sequence>
<dbReference type="GO" id="GO:0005737">
    <property type="term" value="C:cytoplasm"/>
    <property type="evidence" value="ECO:0007669"/>
    <property type="project" value="TreeGrafter"/>
</dbReference>
<dbReference type="GO" id="GO:0070042">
    <property type="term" value="F:rRNA (uridine-N3-)-methyltransferase activity"/>
    <property type="evidence" value="ECO:0007669"/>
    <property type="project" value="InterPro"/>
</dbReference>
<dbReference type="GO" id="GO:0070475">
    <property type="term" value="P:rRNA base methylation"/>
    <property type="evidence" value="ECO:0007669"/>
    <property type="project" value="InterPro"/>
</dbReference>
<dbReference type="AlphaFoldDB" id="A0AAV0ZG93"/>